<organism evidence="1 2">
    <name type="scientific">Neophaeococcomyces mojaviensis</name>
    <dbReference type="NCBI Taxonomy" id="3383035"/>
    <lineage>
        <taxon>Eukaryota</taxon>
        <taxon>Fungi</taxon>
        <taxon>Dikarya</taxon>
        <taxon>Ascomycota</taxon>
        <taxon>Pezizomycotina</taxon>
        <taxon>Eurotiomycetes</taxon>
        <taxon>Chaetothyriomycetidae</taxon>
        <taxon>Chaetothyriales</taxon>
        <taxon>Chaetothyriales incertae sedis</taxon>
        <taxon>Neophaeococcomyces</taxon>
    </lineage>
</organism>
<sequence length="548" mass="61765">MRRPRVHNLQIARRYSSATSSPQLPGSVAKVHPLAAVTSQIDRVAPRFEIDASQIEIIDSPTAFYATLKNKIKTARRRIYLSTLYIGKSEHELIQTLRDALEANPELHVSILTDYLRGTREDPHPSCGTLLAPLVKDFGDRVKVCMYHTPNLYGWKKKYMPKRINEGWGLQHMKLYGFDDEIMLSGANLSEDYFTNRLDRYHMFKSKELADYYAAVHEAVSEISYDLLPSEEEKGGFVLQSPIHRGLPDPVWHSKRYKKYAKDLLEPLIHPRAKQRLSSLDFQENKTFVYPLAQFDILLGQPRNREFLDYEIAQYTSTEKPVLTKLLTALAEDSKLRNAKWTFTAGYFNIDPDICKRLIDATPAVRALTQAGNPSEKPCTVITASPWANGFYGSAGVSGMLPAAYTLLSRRFLAQVEKAGKQDAIQLKEWRKGTVGQPAGFTYHAKGIWATLPPQEDQSGNLVDEVGPSVTLVGSSNYTKRSYSLDLEVGALVVTADADLKRKLKAETEWLERDASVTTQDDLMKIDRRVGARVRAALWLVERLGGAL</sequence>
<keyword evidence="2" id="KW-1185">Reference proteome</keyword>
<gene>
    <name evidence="1" type="primary">PGS1</name>
    <name evidence="1" type="ORF">H2198_004168</name>
</gene>
<protein>
    <submittedName>
        <fullName evidence="1">CDP-diacylglycerol--glycerol-3-phosphate 3-phosphatidyltransferase</fullName>
        <ecNumber evidence="1">2.7.8.5</ecNumber>
    </submittedName>
</protein>
<name>A0ACC3A9A4_9EURO</name>
<keyword evidence="1" id="KW-0808">Transferase</keyword>
<proteinExistence type="predicted"/>
<comment type="caution">
    <text evidence="1">The sequence shown here is derived from an EMBL/GenBank/DDBJ whole genome shotgun (WGS) entry which is preliminary data.</text>
</comment>
<dbReference type="EMBL" id="JAPDRQ010000061">
    <property type="protein sequence ID" value="KAJ9657640.1"/>
    <property type="molecule type" value="Genomic_DNA"/>
</dbReference>
<evidence type="ECO:0000313" key="1">
    <source>
        <dbReference type="EMBL" id="KAJ9657640.1"/>
    </source>
</evidence>
<dbReference type="Proteomes" id="UP001172386">
    <property type="component" value="Unassembled WGS sequence"/>
</dbReference>
<dbReference type="EC" id="2.7.8.5" evidence="1"/>
<accession>A0ACC3A9A4</accession>
<evidence type="ECO:0000313" key="2">
    <source>
        <dbReference type="Proteomes" id="UP001172386"/>
    </source>
</evidence>
<reference evidence="1" key="1">
    <citation type="submission" date="2022-10" db="EMBL/GenBank/DDBJ databases">
        <title>Culturing micro-colonial fungi from biological soil crusts in the Mojave desert and describing Neophaeococcomyces mojavensis, and introducing the new genera and species Taxawa tesnikishii.</title>
        <authorList>
            <person name="Kurbessoian T."/>
            <person name="Stajich J.E."/>
        </authorList>
    </citation>
    <scope>NUCLEOTIDE SEQUENCE</scope>
    <source>
        <strain evidence="1">JES_112</strain>
    </source>
</reference>